<dbReference type="InterPro" id="IPR021109">
    <property type="entry name" value="Peptidase_aspartic_dom_sf"/>
</dbReference>
<evidence type="ECO:0000313" key="2">
    <source>
        <dbReference type="Proteomes" id="UP000261011"/>
    </source>
</evidence>
<keyword evidence="2" id="KW-1185">Reference proteome</keyword>
<dbReference type="RefSeq" id="WP_117519939.1">
    <property type="nucleotide sequence ID" value="NZ_JBHWMK010000034.1"/>
</dbReference>
<dbReference type="AlphaFoldDB" id="A0A3E2TLX8"/>
<dbReference type="EMBL" id="QVEU01000001">
    <property type="protein sequence ID" value="RGB77910.1"/>
    <property type="molecule type" value="Genomic_DNA"/>
</dbReference>
<accession>A0A3E2TLX8</accession>
<dbReference type="OrthoDB" id="1690291at2"/>
<sequence length="257" mass="29357">MKYSKVPVSDKKYLNYIFIESAIDGNVVTTMFDTRGNTLIKKSIADQINVSYIDDKPIDEKRGWRRARVDMRIGGLEIGSAPVIIANDDSFDLMQDPQGNKFPADMILGWNIISQLCFRGDLRKGDFEVQIDDFRKSKSKDQQNAPVLYIEFEGEKILAALNSSLPVTNVSQEIFDKIVDKKDTKKTIEMLGLNESENLSYETTLRFKIDQDEISLKGAQLNPHLNNKDVQIIFGADLLWSTTWAIYSPMRYIRAKQ</sequence>
<organism evidence="1 2">
    <name type="scientific">Anaerococcus nagyae</name>
    <dbReference type="NCBI Taxonomy" id="1755241"/>
    <lineage>
        <taxon>Bacteria</taxon>
        <taxon>Bacillati</taxon>
        <taxon>Bacillota</taxon>
        <taxon>Tissierellia</taxon>
        <taxon>Tissierellales</taxon>
        <taxon>Peptoniphilaceae</taxon>
        <taxon>Anaerococcus</taxon>
    </lineage>
</organism>
<protein>
    <submittedName>
        <fullName evidence="1">Uncharacterized protein</fullName>
    </submittedName>
</protein>
<reference evidence="1 2" key="1">
    <citation type="submission" date="2018-08" db="EMBL/GenBank/DDBJ databases">
        <title>A genome reference for cultivated species of the human gut microbiota.</title>
        <authorList>
            <person name="Zou Y."/>
            <person name="Xue W."/>
            <person name="Luo G."/>
        </authorList>
    </citation>
    <scope>NUCLEOTIDE SEQUENCE [LARGE SCALE GENOMIC DNA]</scope>
    <source>
        <strain evidence="1 2">OF01-3</strain>
    </source>
</reference>
<evidence type="ECO:0000313" key="1">
    <source>
        <dbReference type="EMBL" id="RGB77910.1"/>
    </source>
</evidence>
<name>A0A3E2TLX8_9FIRM</name>
<dbReference type="Gene3D" id="2.40.70.10">
    <property type="entry name" value="Acid Proteases"/>
    <property type="match status" value="1"/>
</dbReference>
<dbReference type="Proteomes" id="UP000261011">
    <property type="component" value="Unassembled WGS sequence"/>
</dbReference>
<gene>
    <name evidence="1" type="ORF">DXA39_00200</name>
</gene>
<proteinExistence type="predicted"/>
<comment type="caution">
    <text evidence="1">The sequence shown here is derived from an EMBL/GenBank/DDBJ whole genome shotgun (WGS) entry which is preliminary data.</text>
</comment>